<evidence type="ECO:0000256" key="5">
    <source>
        <dbReference type="SAM" id="Coils"/>
    </source>
</evidence>
<feature type="coiled-coil region" evidence="5">
    <location>
        <begin position="505"/>
        <end position="532"/>
    </location>
</feature>
<protein>
    <submittedName>
        <fullName evidence="9">A/B/D/E cyclin</fullName>
    </submittedName>
</protein>
<dbReference type="Gene3D" id="1.10.472.10">
    <property type="entry name" value="Cyclin-like"/>
    <property type="match status" value="2"/>
</dbReference>
<feature type="domain" description="Cyclin-like" evidence="7">
    <location>
        <begin position="384"/>
        <end position="465"/>
    </location>
</feature>
<evidence type="ECO:0000256" key="2">
    <source>
        <dbReference type="ARBA" id="ARBA00023127"/>
    </source>
</evidence>
<feature type="domain" description="Cyclin C-terminal" evidence="8">
    <location>
        <begin position="380"/>
        <end position="494"/>
    </location>
</feature>
<evidence type="ECO:0000256" key="6">
    <source>
        <dbReference type="SAM" id="MobiDB-lite"/>
    </source>
</evidence>
<organism evidence="9 10">
    <name type="scientific">Cylindrobasidium torrendii FP15055 ss-10</name>
    <dbReference type="NCBI Taxonomy" id="1314674"/>
    <lineage>
        <taxon>Eukaryota</taxon>
        <taxon>Fungi</taxon>
        <taxon>Dikarya</taxon>
        <taxon>Basidiomycota</taxon>
        <taxon>Agaricomycotina</taxon>
        <taxon>Agaricomycetes</taxon>
        <taxon>Agaricomycetidae</taxon>
        <taxon>Agaricales</taxon>
        <taxon>Marasmiineae</taxon>
        <taxon>Physalacriaceae</taxon>
        <taxon>Cylindrobasidium</taxon>
    </lineage>
</organism>
<accession>A0A0D7AUP5</accession>
<keyword evidence="1" id="KW-0132">Cell division</keyword>
<dbReference type="STRING" id="1314674.A0A0D7AUP5"/>
<gene>
    <name evidence="9" type="ORF">CYLTODRAFT_405350</name>
</gene>
<keyword evidence="10" id="KW-1185">Reference proteome</keyword>
<evidence type="ECO:0000313" key="9">
    <source>
        <dbReference type="EMBL" id="KIY61705.1"/>
    </source>
</evidence>
<evidence type="ECO:0000256" key="3">
    <source>
        <dbReference type="ARBA" id="ARBA00023306"/>
    </source>
</evidence>
<dbReference type="InterPro" id="IPR006671">
    <property type="entry name" value="Cyclin_N"/>
</dbReference>
<dbReference type="InterPro" id="IPR036915">
    <property type="entry name" value="Cyclin-like_sf"/>
</dbReference>
<dbReference type="InterPro" id="IPR004367">
    <property type="entry name" value="Cyclin_C-dom"/>
</dbReference>
<dbReference type="SUPFAM" id="SSF47954">
    <property type="entry name" value="Cyclin-like"/>
    <property type="match status" value="2"/>
</dbReference>
<dbReference type="SMART" id="SM01332">
    <property type="entry name" value="Cyclin_C"/>
    <property type="match status" value="1"/>
</dbReference>
<dbReference type="Pfam" id="PF02984">
    <property type="entry name" value="Cyclin_C"/>
    <property type="match status" value="1"/>
</dbReference>
<dbReference type="InterPro" id="IPR039361">
    <property type="entry name" value="Cyclin"/>
</dbReference>
<proteinExistence type="inferred from homology"/>
<feature type="region of interest" description="Disordered" evidence="6">
    <location>
        <begin position="1"/>
        <end position="131"/>
    </location>
</feature>
<keyword evidence="3" id="KW-0131">Cell cycle</keyword>
<keyword evidence="2 4" id="KW-0195">Cyclin</keyword>
<dbReference type="GO" id="GO:0051301">
    <property type="term" value="P:cell division"/>
    <property type="evidence" value="ECO:0007669"/>
    <property type="project" value="UniProtKB-KW"/>
</dbReference>
<evidence type="ECO:0000256" key="4">
    <source>
        <dbReference type="RuleBase" id="RU000383"/>
    </source>
</evidence>
<evidence type="ECO:0000259" key="8">
    <source>
        <dbReference type="SMART" id="SM01332"/>
    </source>
</evidence>
<dbReference type="PROSITE" id="PS00292">
    <property type="entry name" value="CYCLINS"/>
    <property type="match status" value="1"/>
</dbReference>
<dbReference type="SMART" id="SM00385">
    <property type="entry name" value="CYCLIN"/>
    <property type="match status" value="2"/>
</dbReference>
<dbReference type="InterPro" id="IPR013763">
    <property type="entry name" value="Cyclin-like_dom"/>
</dbReference>
<sequence length="541" mass="61228">MASLQPRRTLRTTRATSTNRGAENAHARPQRIAVQAKPLSSVTGPSKPPSAAGKAVLGDASKDDTAGKRKRDVLIEMPPNVPSSKAAKPGGKGKEPAKHLSGIVVPRVRPTASARSTSLARTYNHKPAPTQVTVEELPSVREDVPLRISSADDKMSIDVPFEPTVPEAVSGYQRRYVALSEQEEPDFNDVPPSKRFRTSSEAPFITEEPEEENELFDLHLHSIEADPDGDEWDDLDIDDAEDPVMVSEYVVEIFQYMKETEVEMLPNPGYMSSHKELSWRMRGTLLDWLIGVHARCRLMPETFHLTVNLLDRFMSLRVCTLSKFQLVGLTCLFIASKVEETCQCSASDLISLTDNVYNEAQMFQAERYILKSLDYNLNYPNPIHYLRRISKADDYNQYVRTLGKYLVEIGCMEWRLLATPPSLLAAASMWVARLALGFEDWTANLAHYSSYSQSNMIPTANLILSYILKPVRHDQFHRKYARKTNHKASEVMRQWALSRWPEGATVDLSEDLRQIKADIRQKRKEEELAEARAARHFSRAR</sequence>
<evidence type="ECO:0000256" key="1">
    <source>
        <dbReference type="ARBA" id="ARBA00022618"/>
    </source>
</evidence>
<keyword evidence="5" id="KW-0175">Coiled coil</keyword>
<dbReference type="InterPro" id="IPR048258">
    <property type="entry name" value="Cyclins_cyclin-box"/>
</dbReference>
<comment type="similarity">
    <text evidence="4">Belongs to the cyclin family.</text>
</comment>
<evidence type="ECO:0000313" key="10">
    <source>
        <dbReference type="Proteomes" id="UP000054007"/>
    </source>
</evidence>
<evidence type="ECO:0000259" key="7">
    <source>
        <dbReference type="SMART" id="SM00385"/>
    </source>
</evidence>
<dbReference type="Pfam" id="PF00134">
    <property type="entry name" value="Cyclin_N"/>
    <property type="match status" value="1"/>
</dbReference>
<dbReference type="PANTHER" id="PTHR10177">
    <property type="entry name" value="CYCLINS"/>
    <property type="match status" value="1"/>
</dbReference>
<name>A0A0D7AUP5_9AGAR</name>
<dbReference type="FunFam" id="1.10.472.10:FF:000001">
    <property type="entry name" value="G2/mitotic-specific cyclin"/>
    <property type="match status" value="1"/>
</dbReference>
<reference evidence="9 10" key="1">
    <citation type="journal article" date="2015" name="Fungal Genet. Biol.">
        <title>Evolution of novel wood decay mechanisms in Agaricales revealed by the genome sequences of Fistulina hepatica and Cylindrobasidium torrendii.</title>
        <authorList>
            <person name="Floudas D."/>
            <person name="Held B.W."/>
            <person name="Riley R."/>
            <person name="Nagy L.G."/>
            <person name="Koehler G."/>
            <person name="Ransdell A.S."/>
            <person name="Younus H."/>
            <person name="Chow J."/>
            <person name="Chiniquy J."/>
            <person name="Lipzen A."/>
            <person name="Tritt A."/>
            <person name="Sun H."/>
            <person name="Haridas S."/>
            <person name="LaButti K."/>
            <person name="Ohm R.A."/>
            <person name="Kues U."/>
            <person name="Blanchette R.A."/>
            <person name="Grigoriev I.V."/>
            <person name="Minto R.E."/>
            <person name="Hibbett D.S."/>
        </authorList>
    </citation>
    <scope>NUCLEOTIDE SEQUENCE [LARGE SCALE GENOMIC DNA]</scope>
    <source>
        <strain evidence="9 10">FP15055 ss-10</strain>
    </source>
</reference>
<dbReference type="AlphaFoldDB" id="A0A0D7AUP5"/>
<dbReference type="OrthoDB" id="5590282at2759"/>
<dbReference type="EMBL" id="KN880886">
    <property type="protein sequence ID" value="KIY61705.1"/>
    <property type="molecule type" value="Genomic_DNA"/>
</dbReference>
<feature type="domain" description="Cyclin-like" evidence="7">
    <location>
        <begin position="287"/>
        <end position="371"/>
    </location>
</feature>
<dbReference type="Proteomes" id="UP000054007">
    <property type="component" value="Unassembled WGS sequence"/>
</dbReference>
<dbReference type="CDD" id="cd20512">
    <property type="entry name" value="CYCLIN_CLBs_yeast_rpt2"/>
    <property type="match status" value="1"/>
</dbReference>